<evidence type="ECO:0000256" key="1">
    <source>
        <dbReference type="ARBA" id="ARBA00008270"/>
    </source>
</evidence>
<dbReference type="GO" id="GO:0005737">
    <property type="term" value="C:cytoplasm"/>
    <property type="evidence" value="ECO:0007669"/>
    <property type="project" value="TreeGrafter"/>
</dbReference>
<dbReference type="Gene3D" id="3.10.310.10">
    <property type="entry name" value="Diaminopimelate Epimerase, Chain A, domain 1"/>
    <property type="match status" value="2"/>
</dbReference>
<protein>
    <submittedName>
        <fullName evidence="3">Isomerase</fullName>
    </submittedName>
</protein>
<sequence length="292" mass="32260">MKTIKVYHYDAFSNIPNMGNPAGVVLDGDNLEEEQMQAVAEKVGFNETAFPLKSDKADLRIRYFTPGHEINLCGHATMATIYALKTKGLLGDKTDFTIETKAGVLPIRLHSKDGLYITMKQAIPQFQEFNGSLQELALSMGIHEGDIETELPTLYGSTGTWTLLIPIISLAAFKRMNPNNKLFPNILKEMPRASIHPFCLETYDSNAHMHARHFSSPFSGTIEDPVTGTASGVMGAYYARYITKNSDSSLNLLIEQGQEIGRNGRVSVTVTKCDEIEITGNAVYVNDFEVSI</sequence>
<evidence type="ECO:0000313" key="3">
    <source>
        <dbReference type="EMBL" id="BBH19980.1"/>
    </source>
</evidence>
<dbReference type="RefSeq" id="WP_125654715.1">
    <property type="nucleotide sequence ID" value="NZ_AP019308.1"/>
</dbReference>
<dbReference type="GO" id="GO:0016853">
    <property type="term" value="F:isomerase activity"/>
    <property type="evidence" value="ECO:0007669"/>
    <property type="project" value="UniProtKB-KW"/>
</dbReference>
<keyword evidence="2 3" id="KW-0413">Isomerase</keyword>
<proteinExistence type="inferred from homology"/>
<dbReference type="PANTHER" id="PTHR13774">
    <property type="entry name" value="PHENAZINE BIOSYNTHESIS PROTEIN"/>
    <property type="match status" value="1"/>
</dbReference>
<dbReference type="PANTHER" id="PTHR13774:SF17">
    <property type="entry name" value="PHENAZINE BIOSYNTHESIS-LIKE DOMAIN-CONTAINING PROTEIN"/>
    <property type="match status" value="1"/>
</dbReference>
<evidence type="ECO:0000256" key="2">
    <source>
        <dbReference type="ARBA" id="ARBA00023235"/>
    </source>
</evidence>
<dbReference type="SUPFAM" id="SSF54506">
    <property type="entry name" value="Diaminopimelate epimerase-like"/>
    <property type="match status" value="1"/>
</dbReference>
<organism evidence="3 4">
    <name type="scientific">Paenibacillus baekrokdamisoli</name>
    <dbReference type="NCBI Taxonomy" id="1712516"/>
    <lineage>
        <taxon>Bacteria</taxon>
        <taxon>Bacillati</taxon>
        <taxon>Bacillota</taxon>
        <taxon>Bacilli</taxon>
        <taxon>Bacillales</taxon>
        <taxon>Paenibacillaceae</taxon>
        <taxon>Paenibacillus</taxon>
    </lineage>
</organism>
<gene>
    <name evidence="3" type="ORF">Back11_13250</name>
</gene>
<dbReference type="Proteomes" id="UP000275368">
    <property type="component" value="Chromosome"/>
</dbReference>
<dbReference type="PIRSF" id="PIRSF016184">
    <property type="entry name" value="PhzC_PhzF"/>
    <property type="match status" value="1"/>
</dbReference>
<dbReference type="EMBL" id="AP019308">
    <property type="protein sequence ID" value="BBH19980.1"/>
    <property type="molecule type" value="Genomic_DNA"/>
</dbReference>
<dbReference type="Pfam" id="PF02567">
    <property type="entry name" value="PhzC-PhzF"/>
    <property type="match status" value="1"/>
</dbReference>
<dbReference type="InterPro" id="IPR003719">
    <property type="entry name" value="Phenazine_PhzF-like"/>
</dbReference>
<dbReference type="KEGG" id="pbk:Back11_13250"/>
<comment type="similarity">
    <text evidence="1">Belongs to the PhzF family.</text>
</comment>
<name>A0A3G9IMB3_9BACL</name>
<dbReference type="AlphaFoldDB" id="A0A3G9IMB3"/>
<dbReference type="OrthoDB" id="9788221at2"/>
<keyword evidence="4" id="KW-1185">Reference proteome</keyword>
<accession>A0A3G9IMB3</accession>
<reference evidence="3 4" key="1">
    <citation type="submission" date="2018-11" db="EMBL/GenBank/DDBJ databases">
        <title>Complete genome sequence of Paenibacillus baekrokdamisoli strain KCTC 33723.</title>
        <authorList>
            <person name="Kang S.W."/>
            <person name="Lee K.C."/>
            <person name="Kim K.K."/>
            <person name="Kim J.S."/>
            <person name="Kim D.S."/>
            <person name="Ko S.H."/>
            <person name="Yang S.H."/>
            <person name="Lee J.S."/>
        </authorList>
    </citation>
    <scope>NUCLEOTIDE SEQUENCE [LARGE SCALE GENOMIC DNA]</scope>
    <source>
        <strain evidence="3 4">KCTC 33723</strain>
    </source>
</reference>
<dbReference type="NCBIfam" id="TIGR00654">
    <property type="entry name" value="PhzF_family"/>
    <property type="match status" value="1"/>
</dbReference>
<evidence type="ECO:0000313" key="4">
    <source>
        <dbReference type="Proteomes" id="UP000275368"/>
    </source>
</evidence>